<protein>
    <submittedName>
        <fullName evidence="2">Uncharacterized protein</fullName>
    </submittedName>
</protein>
<feature type="compositionally biased region" description="Basic residues" evidence="1">
    <location>
        <begin position="104"/>
        <end position="113"/>
    </location>
</feature>
<evidence type="ECO:0000313" key="3">
    <source>
        <dbReference type="Proteomes" id="UP001526246"/>
    </source>
</evidence>
<name>A0ABT3JCK3_9SPHN</name>
<keyword evidence="3" id="KW-1185">Reference proteome</keyword>
<evidence type="ECO:0000313" key="2">
    <source>
        <dbReference type="EMBL" id="MCW3796806.1"/>
    </source>
</evidence>
<dbReference type="EMBL" id="JAPDOB010000001">
    <property type="protein sequence ID" value="MCW3796806.1"/>
    <property type="molecule type" value="Genomic_DNA"/>
</dbReference>
<reference evidence="2 3" key="1">
    <citation type="submission" date="2022-10" db="EMBL/GenBank/DDBJ databases">
        <title>Sphingomonas sp.</title>
        <authorList>
            <person name="Jin C."/>
        </authorList>
    </citation>
    <scope>NUCLEOTIDE SEQUENCE [LARGE SCALE GENOMIC DNA]</scope>
    <source>
        <strain evidence="2 3">BN140010</strain>
    </source>
</reference>
<comment type="caution">
    <text evidence="2">The sequence shown here is derived from an EMBL/GenBank/DDBJ whole genome shotgun (WGS) entry which is preliminary data.</text>
</comment>
<feature type="region of interest" description="Disordered" evidence="1">
    <location>
        <begin position="104"/>
        <end position="143"/>
    </location>
</feature>
<organism evidence="2 3">
    <name type="scientific">Sphingomonas arvum</name>
    <dbReference type="NCBI Taxonomy" id="2992113"/>
    <lineage>
        <taxon>Bacteria</taxon>
        <taxon>Pseudomonadati</taxon>
        <taxon>Pseudomonadota</taxon>
        <taxon>Alphaproteobacteria</taxon>
        <taxon>Sphingomonadales</taxon>
        <taxon>Sphingomonadaceae</taxon>
        <taxon>Sphingomonas</taxon>
    </lineage>
</organism>
<evidence type="ECO:0000256" key="1">
    <source>
        <dbReference type="SAM" id="MobiDB-lite"/>
    </source>
</evidence>
<proteinExistence type="predicted"/>
<sequence length="143" mass="15741">MILGFLLFAAAAVRFFPDTPFARTLVKYLVELPMDAMRKLERRHIILVVILLCAGQSLAILGSAELALAYAVDMSVYYDLLICAWTGSALNSLRTSLSSLRLHLKRPARRGRGNQRQSRGPARTARTAQPANDDDDIGRAKAA</sequence>
<accession>A0ABT3JCK3</accession>
<dbReference type="RefSeq" id="WP_264880759.1">
    <property type="nucleotide sequence ID" value="NZ_JAPDOB010000001.1"/>
</dbReference>
<dbReference type="Proteomes" id="UP001526246">
    <property type="component" value="Unassembled WGS sequence"/>
</dbReference>
<gene>
    <name evidence="2" type="ORF">OMW55_03170</name>
</gene>